<sequence length="202" mass="21595">MQAARGASLTGDDNTQPETPDQPAPTGRGRPVPSRRHLLLFAAVALAGYALDLGSKQLVLATLEPHTGVPVVGDWFSIFLTFNSGAAFSLGTGYTFLLSCVAIGAAVAVLWTARRLHSVGWALGLGFLLAGVIGNLTDRIFRDPSPMRGHVVDFFRFPSFPVFNVADVCINIAAGLVILQAIRGMRVDGTRDGEPRRQDLPR</sequence>
<dbReference type="EMBL" id="SDPU01000022">
    <property type="protein sequence ID" value="RYU11866.1"/>
    <property type="molecule type" value="Genomic_DNA"/>
</dbReference>
<comment type="subcellular location">
    <subcellularLocation>
        <location evidence="9">Cell membrane</location>
        <topology evidence="9">Multi-pass membrane protein</topology>
    </subcellularLocation>
</comment>
<evidence type="ECO:0000256" key="8">
    <source>
        <dbReference type="ARBA" id="ARBA00023136"/>
    </source>
</evidence>
<evidence type="ECO:0000256" key="5">
    <source>
        <dbReference type="ARBA" id="ARBA00022750"/>
    </source>
</evidence>
<keyword evidence="7 9" id="KW-1133">Transmembrane helix</keyword>
<keyword evidence="6 9" id="KW-0378">Hydrolase</keyword>
<dbReference type="RefSeq" id="WP_129987454.1">
    <property type="nucleotide sequence ID" value="NZ_SDPU01000022.1"/>
</dbReference>
<dbReference type="PANTHER" id="PTHR33695">
    <property type="entry name" value="LIPOPROTEIN SIGNAL PEPTIDASE"/>
    <property type="match status" value="1"/>
</dbReference>
<evidence type="ECO:0000256" key="6">
    <source>
        <dbReference type="ARBA" id="ARBA00022801"/>
    </source>
</evidence>
<dbReference type="PRINTS" id="PR00781">
    <property type="entry name" value="LIPOSIGPTASE"/>
</dbReference>
<dbReference type="Proteomes" id="UP000291189">
    <property type="component" value="Unassembled WGS sequence"/>
</dbReference>
<feature type="active site" evidence="9">
    <location>
        <position position="167"/>
    </location>
</feature>
<comment type="catalytic activity">
    <reaction evidence="9">
        <text>Release of signal peptides from bacterial membrane prolipoproteins. Hydrolyzes -Xaa-Yaa-Zaa-|-(S,diacylglyceryl)Cys-, in which Xaa is hydrophobic (preferably Leu), and Yaa (Ala or Ser) and Zaa (Gly or Ala) have small, neutral side chains.</text>
        <dbReference type="EC" id="3.4.23.36"/>
    </reaction>
</comment>
<keyword evidence="2 9" id="KW-1003">Cell membrane</keyword>
<feature type="active site" evidence="9">
    <location>
        <position position="153"/>
    </location>
</feature>
<evidence type="ECO:0000256" key="10">
    <source>
        <dbReference type="RuleBase" id="RU004181"/>
    </source>
</evidence>
<dbReference type="Pfam" id="PF01252">
    <property type="entry name" value="Peptidase_A8"/>
    <property type="match status" value="1"/>
</dbReference>
<dbReference type="GO" id="GO:0004190">
    <property type="term" value="F:aspartic-type endopeptidase activity"/>
    <property type="evidence" value="ECO:0007669"/>
    <property type="project" value="UniProtKB-UniRule"/>
</dbReference>
<accession>A0A4V1Z1R9</accession>
<dbReference type="OrthoDB" id="4308908at2"/>
<evidence type="ECO:0000256" key="3">
    <source>
        <dbReference type="ARBA" id="ARBA00022670"/>
    </source>
</evidence>
<comment type="caution">
    <text evidence="12">The sequence shown here is derived from an EMBL/GenBank/DDBJ whole genome shotgun (WGS) entry which is preliminary data.</text>
</comment>
<evidence type="ECO:0000313" key="13">
    <source>
        <dbReference type="Proteomes" id="UP000291189"/>
    </source>
</evidence>
<comment type="similarity">
    <text evidence="1 9 10">Belongs to the peptidase A8 family.</text>
</comment>
<feature type="transmembrane region" description="Helical" evidence="9">
    <location>
        <begin position="118"/>
        <end position="137"/>
    </location>
</feature>
<keyword evidence="8 9" id="KW-0472">Membrane</keyword>
<evidence type="ECO:0000256" key="4">
    <source>
        <dbReference type="ARBA" id="ARBA00022692"/>
    </source>
</evidence>
<protein>
    <recommendedName>
        <fullName evidence="9">Lipoprotein signal peptidase</fullName>
        <ecNumber evidence="9">3.4.23.36</ecNumber>
    </recommendedName>
    <alternativeName>
        <fullName evidence="9">Prolipoprotein signal peptidase</fullName>
    </alternativeName>
    <alternativeName>
        <fullName evidence="9">Signal peptidase II</fullName>
        <shortName evidence="9">SPase II</shortName>
    </alternativeName>
</protein>
<keyword evidence="5 9" id="KW-0064">Aspartyl protease</keyword>
<dbReference type="NCBIfam" id="TIGR00077">
    <property type="entry name" value="lspA"/>
    <property type="match status" value="1"/>
</dbReference>
<feature type="transmembrane region" description="Helical" evidence="9">
    <location>
        <begin position="157"/>
        <end position="179"/>
    </location>
</feature>
<evidence type="ECO:0000313" key="12">
    <source>
        <dbReference type="EMBL" id="RYU11866.1"/>
    </source>
</evidence>
<dbReference type="PANTHER" id="PTHR33695:SF1">
    <property type="entry name" value="LIPOPROTEIN SIGNAL PEPTIDASE"/>
    <property type="match status" value="1"/>
</dbReference>
<comment type="function">
    <text evidence="9">This protein specifically catalyzes the removal of signal peptides from prolipoproteins.</text>
</comment>
<dbReference type="GO" id="GO:0006508">
    <property type="term" value="P:proteolysis"/>
    <property type="evidence" value="ECO:0007669"/>
    <property type="project" value="UniProtKB-KW"/>
</dbReference>
<dbReference type="InterPro" id="IPR001872">
    <property type="entry name" value="Peptidase_A8"/>
</dbReference>
<dbReference type="AlphaFoldDB" id="A0A4V1Z1R9"/>
<evidence type="ECO:0000256" key="9">
    <source>
        <dbReference type="HAMAP-Rule" id="MF_00161"/>
    </source>
</evidence>
<evidence type="ECO:0000256" key="11">
    <source>
        <dbReference type="SAM" id="MobiDB-lite"/>
    </source>
</evidence>
<feature type="region of interest" description="Disordered" evidence="11">
    <location>
        <begin position="1"/>
        <end position="32"/>
    </location>
</feature>
<gene>
    <name evidence="9 12" type="primary">lspA</name>
    <name evidence="12" type="ORF">ETU37_11425</name>
</gene>
<dbReference type="UniPathway" id="UPA00665"/>
<feature type="transmembrane region" description="Helical" evidence="9">
    <location>
        <begin position="38"/>
        <end position="55"/>
    </location>
</feature>
<keyword evidence="13" id="KW-1185">Reference proteome</keyword>
<organism evidence="12 13">
    <name type="scientific">Nocardioides iriomotensis</name>
    <dbReference type="NCBI Taxonomy" id="715784"/>
    <lineage>
        <taxon>Bacteria</taxon>
        <taxon>Bacillati</taxon>
        <taxon>Actinomycetota</taxon>
        <taxon>Actinomycetes</taxon>
        <taxon>Propionibacteriales</taxon>
        <taxon>Nocardioidaceae</taxon>
        <taxon>Nocardioides</taxon>
    </lineage>
</organism>
<feature type="transmembrane region" description="Helical" evidence="9">
    <location>
        <begin position="86"/>
        <end position="111"/>
    </location>
</feature>
<evidence type="ECO:0000256" key="7">
    <source>
        <dbReference type="ARBA" id="ARBA00022989"/>
    </source>
</evidence>
<keyword evidence="4 9" id="KW-0812">Transmembrane</keyword>
<dbReference type="HAMAP" id="MF_00161">
    <property type="entry name" value="LspA"/>
    <property type="match status" value="1"/>
</dbReference>
<proteinExistence type="inferred from homology"/>
<keyword evidence="3 9" id="KW-0645">Protease</keyword>
<reference evidence="12 13" key="1">
    <citation type="submission" date="2019-01" db="EMBL/GenBank/DDBJ databases">
        <title>Nocardioides guangzhouensis sp. nov., an actinobacterium isolated from soil.</title>
        <authorList>
            <person name="Fu Y."/>
            <person name="Cai Y."/>
            <person name="Lin Z."/>
            <person name="Chen P."/>
        </authorList>
    </citation>
    <scope>NUCLEOTIDE SEQUENCE [LARGE SCALE GENOMIC DNA]</scope>
    <source>
        <strain evidence="12 13">NBRC 105384</strain>
    </source>
</reference>
<dbReference type="GO" id="GO:0005886">
    <property type="term" value="C:plasma membrane"/>
    <property type="evidence" value="ECO:0007669"/>
    <property type="project" value="UniProtKB-SubCell"/>
</dbReference>
<evidence type="ECO:0000256" key="2">
    <source>
        <dbReference type="ARBA" id="ARBA00022475"/>
    </source>
</evidence>
<evidence type="ECO:0000256" key="1">
    <source>
        <dbReference type="ARBA" id="ARBA00006139"/>
    </source>
</evidence>
<comment type="pathway">
    <text evidence="9">Protein modification; lipoprotein biosynthesis (signal peptide cleavage).</text>
</comment>
<name>A0A4V1Z1R9_9ACTN</name>
<dbReference type="EC" id="3.4.23.36" evidence="9"/>